<gene>
    <name evidence="10" type="ORF">PO250_05455</name>
</gene>
<dbReference type="InterPro" id="IPR050967">
    <property type="entry name" value="Thiamine_Salvage_TenA"/>
</dbReference>
<comment type="subunit">
    <text evidence="4">Homotetramer.</text>
</comment>
<dbReference type="InterPro" id="IPR004305">
    <property type="entry name" value="Thiaminase-2/PQQC"/>
</dbReference>
<reference evidence="10" key="1">
    <citation type="submission" date="2023-01" db="EMBL/GenBank/DDBJ databases">
        <title>Genome analysis of 13 Lactobacillus isolated from gut of wild boar.</title>
        <authorList>
            <person name="Papp P."/>
            <person name="Libisch B."/>
            <person name="Nagy T."/>
            <person name="Olasz F."/>
        </authorList>
    </citation>
    <scope>NUCLEOTIDE SEQUENCE</scope>
    <source>
        <strain evidence="10">F146</strain>
    </source>
</reference>
<dbReference type="PANTHER" id="PTHR43198:SF2">
    <property type="entry name" value="SI:CH1073-67J19.1-RELATED"/>
    <property type="match status" value="1"/>
</dbReference>
<dbReference type="GO" id="GO:0001784">
    <property type="term" value="F:phosphotyrosine residue binding"/>
    <property type="evidence" value="ECO:0007669"/>
    <property type="project" value="InterPro"/>
</dbReference>
<dbReference type="PANTHER" id="PTHR43198">
    <property type="entry name" value="BIFUNCTIONAL TH2 PROTEIN"/>
    <property type="match status" value="1"/>
</dbReference>
<dbReference type="SUPFAM" id="SSF48613">
    <property type="entry name" value="Heme oxygenase-like"/>
    <property type="match status" value="1"/>
</dbReference>
<dbReference type="Gene3D" id="1.20.910.10">
    <property type="entry name" value="Heme oxygenase-like"/>
    <property type="match status" value="1"/>
</dbReference>
<accession>A0AAJ1MBP1</accession>
<dbReference type="GO" id="GO:0005829">
    <property type="term" value="C:cytosol"/>
    <property type="evidence" value="ECO:0007669"/>
    <property type="project" value="TreeGrafter"/>
</dbReference>
<dbReference type="EC" id="3.5.99.2" evidence="5"/>
<feature type="domain" description="Cbl-PTB" evidence="9">
    <location>
        <begin position="1"/>
        <end position="227"/>
    </location>
</feature>
<evidence type="ECO:0000256" key="2">
    <source>
        <dbReference type="ARBA" id="ARBA00004948"/>
    </source>
</evidence>
<dbReference type="GO" id="GO:0009228">
    <property type="term" value="P:thiamine biosynthetic process"/>
    <property type="evidence" value="ECO:0007669"/>
    <property type="project" value="UniProtKB-KW"/>
</dbReference>
<name>A0AAJ1MBP1_LIMMU</name>
<protein>
    <recommendedName>
        <fullName evidence="6">Aminopyrimidine aminohydrolase</fullName>
        <ecNumber evidence="5">3.5.99.2</ecNumber>
    </recommendedName>
</protein>
<comment type="catalytic activity">
    <reaction evidence="8">
        <text>thiamine + H2O = 5-(2-hydroxyethyl)-4-methylthiazole + 4-amino-5-hydroxymethyl-2-methylpyrimidine + H(+)</text>
        <dbReference type="Rhea" id="RHEA:17509"/>
        <dbReference type="ChEBI" id="CHEBI:15377"/>
        <dbReference type="ChEBI" id="CHEBI:15378"/>
        <dbReference type="ChEBI" id="CHEBI:16892"/>
        <dbReference type="ChEBI" id="CHEBI:17957"/>
        <dbReference type="ChEBI" id="CHEBI:18385"/>
        <dbReference type="EC" id="3.5.99.2"/>
    </reaction>
</comment>
<proteinExistence type="inferred from homology"/>
<dbReference type="InterPro" id="IPR016084">
    <property type="entry name" value="Haem_Oase-like_multi-hlx"/>
</dbReference>
<dbReference type="PROSITE" id="PS51506">
    <property type="entry name" value="CBL_PTB"/>
    <property type="match status" value="1"/>
</dbReference>
<evidence type="ECO:0000256" key="7">
    <source>
        <dbReference type="ARBA" id="ARBA00022977"/>
    </source>
</evidence>
<evidence type="ECO:0000256" key="6">
    <source>
        <dbReference type="ARBA" id="ARBA00013647"/>
    </source>
</evidence>
<dbReference type="Proteomes" id="UP001220670">
    <property type="component" value="Unassembled WGS sequence"/>
</dbReference>
<evidence type="ECO:0000313" key="10">
    <source>
        <dbReference type="EMBL" id="MDC2829753.1"/>
    </source>
</evidence>
<evidence type="ECO:0000256" key="3">
    <source>
        <dbReference type="ARBA" id="ARBA00010264"/>
    </source>
</evidence>
<organism evidence="10 11">
    <name type="scientific">Limosilactobacillus mucosae</name>
    <name type="common">Lactobacillus mucosae</name>
    <dbReference type="NCBI Taxonomy" id="97478"/>
    <lineage>
        <taxon>Bacteria</taxon>
        <taxon>Bacillati</taxon>
        <taxon>Bacillota</taxon>
        <taxon>Bacilli</taxon>
        <taxon>Lactobacillales</taxon>
        <taxon>Lactobacillaceae</taxon>
        <taxon>Limosilactobacillus</taxon>
    </lineage>
</organism>
<evidence type="ECO:0000259" key="9">
    <source>
        <dbReference type="PROSITE" id="PS51506"/>
    </source>
</evidence>
<dbReference type="RefSeq" id="WP_272208905.1">
    <property type="nucleotide sequence ID" value="NZ_JAQOMV010000030.1"/>
</dbReference>
<comment type="caution">
    <text evidence="10">The sequence shown here is derived from an EMBL/GenBank/DDBJ whole genome shotgun (WGS) entry which is preliminary data.</text>
</comment>
<dbReference type="EMBL" id="JAQONE010000022">
    <property type="protein sequence ID" value="MDC2829753.1"/>
    <property type="molecule type" value="Genomic_DNA"/>
</dbReference>
<evidence type="ECO:0000256" key="8">
    <source>
        <dbReference type="ARBA" id="ARBA00048337"/>
    </source>
</evidence>
<dbReference type="CDD" id="cd19364">
    <property type="entry name" value="TenA_C_BsTenA-like"/>
    <property type="match status" value="1"/>
</dbReference>
<dbReference type="GO" id="GO:0050334">
    <property type="term" value="F:thiaminase activity"/>
    <property type="evidence" value="ECO:0007669"/>
    <property type="project" value="UniProtKB-EC"/>
</dbReference>
<comment type="catalytic activity">
    <reaction evidence="1">
        <text>4-amino-5-aminomethyl-2-methylpyrimidine + H2O = 4-amino-5-hydroxymethyl-2-methylpyrimidine + NH4(+)</text>
        <dbReference type="Rhea" id="RHEA:31799"/>
        <dbReference type="ChEBI" id="CHEBI:15377"/>
        <dbReference type="ChEBI" id="CHEBI:16892"/>
        <dbReference type="ChEBI" id="CHEBI:28938"/>
        <dbReference type="ChEBI" id="CHEBI:63416"/>
        <dbReference type="EC" id="3.5.99.2"/>
    </reaction>
</comment>
<comment type="pathway">
    <text evidence="2">Cofactor biosynthesis; thiamine diphosphate biosynthesis.</text>
</comment>
<dbReference type="InterPro" id="IPR024159">
    <property type="entry name" value="Cbl_PTB"/>
</dbReference>
<evidence type="ECO:0000256" key="1">
    <source>
        <dbReference type="ARBA" id="ARBA00001881"/>
    </source>
</evidence>
<dbReference type="Pfam" id="PF03070">
    <property type="entry name" value="TENA_THI-4"/>
    <property type="match status" value="1"/>
</dbReference>
<keyword evidence="7" id="KW-0784">Thiamine biosynthesis</keyword>
<comment type="similarity">
    <text evidence="3">Belongs to the TenA family.</text>
</comment>
<evidence type="ECO:0000256" key="4">
    <source>
        <dbReference type="ARBA" id="ARBA00011881"/>
    </source>
</evidence>
<dbReference type="AlphaFoldDB" id="A0AAJ1MBP1"/>
<sequence length="227" mass="25771">MNANSTKFSQTLHQAATPFWQKSIHHPFITELASGKLPLTTFRYYLTQDTKYLAAFEQLHERTAALLPQSQGDLLLKLAAGSGEDDQRNPMLEQMNLSLEEIQKAPIAPNNYAYITHMEHQLSIDPAAAVAGLLPCYWLYDEIADYWKNQTSPVPVYQAFFDSYQTVGFDTSTQQLIDLVNELAAAGDETVRQQMMTAFLRSSSYELGFWQMAYTHQTWSDMINNPA</sequence>
<evidence type="ECO:0000313" key="11">
    <source>
        <dbReference type="Proteomes" id="UP001220670"/>
    </source>
</evidence>
<evidence type="ECO:0000256" key="5">
    <source>
        <dbReference type="ARBA" id="ARBA00012684"/>
    </source>
</evidence>